<keyword evidence="2" id="KW-1185">Reference proteome</keyword>
<organism evidence="1 2">
    <name type="scientific">Pseudochelatococcus lubricantis</name>
    <dbReference type="NCBI Taxonomy" id="1538102"/>
    <lineage>
        <taxon>Bacteria</taxon>
        <taxon>Pseudomonadati</taxon>
        <taxon>Pseudomonadota</taxon>
        <taxon>Alphaproteobacteria</taxon>
        <taxon>Hyphomicrobiales</taxon>
        <taxon>Chelatococcaceae</taxon>
        <taxon>Pseudochelatococcus</taxon>
    </lineage>
</organism>
<dbReference type="InterPro" id="IPR027417">
    <property type="entry name" value="P-loop_NTPase"/>
</dbReference>
<evidence type="ECO:0000313" key="2">
    <source>
        <dbReference type="Proteomes" id="UP001429580"/>
    </source>
</evidence>
<reference evidence="1 2" key="1">
    <citation type="submission" date="2020-03" db="EMBL/GenBank/DDBJ databases">
        <title>Genomic Encyclopedia of Type Strains, Phase IV (KMG-IV): sequencing the most valuable type-strain genomes for metagenomic binning, comparative biology and taxonomic classification.</title>
        <authorList>
            <person name="Goeker M."/>
        </authorList>
    </citation>
    <scope>NUCLEOTIDE SEQUENCE [LARGE SCALE GENOMIC DNA]</scope>
    <source>
        <strain evidence="1 2">DSM 103870</strain>
    </source>
</reference>
<evidence type="ECO:0000313" key="1">
    <source>
        <dbReference type="EMBL" id="NIJ57268.1"/>
    </source>
</evidence>
<dbReference type="Proteomes" id="UP001429580">
    <property type="component" value="Unassembled WGS sequence"/>
</dbReference>
<comment type="caution">
    <text evidence="1">The sequence shown here is derived from an EMBL/GenBank/DDBJ whole genome shotgun (WGS) entry which is preliminary data.</text>
</comment>
<accession>A0ABX0UY01</accession>
<name>A0ABX0UY01_9HYPH</name>
<protein>
    <recommendedName>
        <fullName evidence="3">Deoxynucleotide monophosphate kinase</fullName>
    </recommendedName>
</protein>
<proteinExistence type="predicted"/>
<dbReference type="EMBL" id="JAASQI010000002">
    <property type="protein sequence ID" value="NIJ57268.1"/>
    <property type="molecule type" value="Genomic_DNA"/>
</dbReference>
<sequence length="213" mass="23177">MIIGITGLAGSGKTTAARRLIDVHGFKRHRMAAPLKAMLHCLGLDEGHTDGALKEVPCDLLGGQTPRHAMQTLGTEWGRALIAPDLWINAWRATMPDGHIVVDDIRFANEADAVRDVGGIVVRIDRPGVQPGTHASERMDFDADHTISNDGPRAKLYYEIDELAPCLPDEGTYQYVPFSMAPARLEAGWVIADDFSGCHHGDYAVLMRQVVAA</sequence>
<evidence type="ECO:0008006" key="3">
    <source>
        <dbReference type="Google" id="ProtNLM"/>
    </source>
</evidence>
<dbReference type="Gene3D" id="3.40.50.300">
    <property type="entry name" value="P-loop containing nucleotide triphosphate hydrolases"/>
    <property type="match status" value="1"/>
</dbReference>
<dbReference type="RefSeq" id="WP_166949616.1">
    <property type="nucleotide sequence ID" value="NZ_JAASQI010000002.1"/>
</dbReference>
<gene>
    <name evidence="1" type="ORF">FHS82_001094</name>
</gene>
<dbReference type="SUPFAM" id="SSF52540">
    <property type="entry name" value="P-loop containing nucleoside triphosphate hydrolases"/>
    <property type="match status" value="1"/>
</dbReference>